<reference evidence="5 6" key="1">
    <citation type="submission" date="2016-10" db="EMBL/GenBank/DDBJ databases">
        <title>Draft Genome sequence of Alkanindiges sp. strain H1.</title>
        <authorList>
            <person name="Subhash Y."/>
            <person name="Lee S."/>
        </authorList>
    </citation>
    <scope>NUCLEOTIDE SEQUENCE [LARGE SCALE GENOMIC DNA]</scope>
    <source>
        <strain evidence="5 6">H1</strain>
    </source>
</reference>
<evidence type="ECO:0000256" key="3">
    <source>
        <dbReference type="SAM" id="SignalP"/>
    </source>
</evidence>
<gene>
    <name evidence="5" type="ORF">BKE30_07115</name>
</gene>
<organism evidence="5 6">
    <name type="scientific">Alkanindiges hydrocarboniclasticus</name>
    <dbReference type="NCBI Taxonomy" id="1907941"/>
    <lineage>
        <taxon>Bacteria</taxon>
        <taxon>Pseudomonadati</taxon>
        <taxon>Pseudomonadota</taxon>
        <taxon>Gammaproteobacteria</taxon>
        <taxon>Moraxellales</taxon>
        <taxon>Moraxellaceae</taxon>
        <taxon>Alkanindiges</taxon>
    </lineage>
</organism>
<feature type="transmembrane region" description="Helical" evidence="2">
    <location>
        <begin position="1039"/>
        <end position="1061"/>
    </location>
</feature>
<dbReference type="InterPro" id="IPR038765">
    <property type="entry name" value="Papain-like_cys_pep_sf"/>
</dbReference>
<keyword evidence="6" id="KW-1185">Reference proteome</keyword>
<dbReference type="Pfam" id="PF01841">
    <property type="entry name" value="Transglut_core"/>
    <property type="match status" value="1"/>
</dbReference>
<dbReference type="Proteomes" id="UP000192132">
    <property type="component" value="Unassembled WGS sequence"/>
</dbReference>
<dbReference type="AlphaFoldDB" id="A0A1S8CU90"/>
<evidence type="ECO:0000259" key="4">
    <source>
        <dbReference type="Pfam" id="PF01841"/>
    </source>
</evidence>
<name>A0A1S8CU90_9GAMM</name>
<feature type="transmembrane region" description="Helical" evidence="2">
    <location>
        <begin position="985"/>
        <end position="1003"/>
    </location>
</feature>
<keyword evidence="3" id="KW-0732">Signal</keyword>
<keyword evidence="2" id="KW-0472">Membrane</keyword>
<keyword evidence="2" id="KW-1133">Transmembrane helix</keyword>
<feature type="coiled-coil region" evidence="1">
    <location>
        <begin position="127"/>
        <end position="185"/>
    </location>
</feature>
<feature type="chain" id="PRO_5012029180" description="Transglutaminase-like domain-containing protein" evidence="3">
    <location>
        <begin position="39"/>
        <end position="1079"/>
    </location>
</feature>
<evidence type="ECO:0000313" key="6">
    <source>
        <dbReference type="Proteomes" id="UP000192132"/>
    </source>
</evidence>
<dbReference type="STRING" id="1907941.BKE30_07115"/>
<proteinExistence type="predicted"/>
<dbReference type="EMBL" id="MLCN01000017">
    <property type="protein sequence ID" value="ONG40516.1"/>
    <property type="molecule type" value="Genomic_DNA"/>
</dbReference>
<dbReference type="SUPFAM" id="SSF54001">
    <property type="entry name" value="Cysteine proteinases"/>
    <property type="match status" value="1"/>
</dbReference>
<dbReference type="PANTHER" id="PTHR33490">
    <property type="entry name" value="BLR5614 PROTEIN-RELATED"/>
    <property type="match status" value="1"/>
</dbReference>
<keyword evidence="1" id="KW-0175">Coiled coil</keyword>
<comment type="caution">
    <text evidence="5">The sequence shown here is derived from an EMBL/GenBank/DDBJ whole genome shotgun (WGS) entry which is preliminary data.</text>
</comment>
<evidence type="ECO:0000256" key="2">
    <source>
        <dbReference type="SAM" id="Phobius"/>
    </source>
</evidence>
<evidence type="ECO:0000256" key="1">
    <source>
        <dbReference type="SAM" id="Coils"/>
    </source>
</evidence>
<protein>
    <recommendedName>
        <fullName evidence="4">Transglutaminase-like domain-containing protein</fullName>
    </recommendedName>
</protein>
<accession>A0A1S8CU90</accession>
<dbReference type="Gene3D" id="3.10.620.30">
    <property type="match status" value="1"/>
</dbReference>
<keyword evidence="2" id="KW-0812">Transmembrane</keyword>
<sequence>MNKVNTITKQVFSKTHKRVISSAVILGMLNTVTLPVQAAVQQAQHEQRANKVASQESSWEQLTELTAQHRLMVNGLKIGRTIHKAVWYESAWDKVVSLFTEDSETIAEREHALTTVDQILALRIKTMQEQVAIMQEITAQANALKAQQLAPEIIQQSMQRQAELVKQLEGRYRTLQGLFEQLQQAKQSGDSEQQQQALSRLDQQIQAWQPKTARTDMQRLPWGTPDSKVRAPITAETKGKITPAAYHKGLSDLNTTTDKQNRSSSIGQWRSTEYQYAQFLQNQHSIRPVANTINGMTASGKWPVLSALPATVQDADLQANEDVSINPEIQALAKELNHNPAKIYKWVYDNIEYVPTYGSIQGAAYTLETKRGNAFDTSSLLIALLRTSKIPARYVYGTIEVPSKVVTDWVGGVNSVDAAQNLMGQGGIPNIGLTSGSQTMAVRLEHVWVEAAVDSLPSRGGLNNLDAAGNLSNPDAARQWIPLDASYKRYNRTAAIDIAKAVPFDANKLVNELKAGATIDEAAGSVQNLDQSKIDSAITSYNSQIKAYLEQNHPNATVENILGKSEIRPYQSKLLSPVLPYKVNTVIADYHTLPDSMRHYFVLNTFPSNDPYAQMEGSADFSIRIPSTQLQGKPLAFSFKPSSQTDADLLASYLPKPDASGNIDPGKLPKSLPSSIRMTAEITLNGQVLKTGQSYPLGTEIKAQMGFASPNNSWGLPNKQFQAGEYHAIGYDMQGLSQAQMDRTKAQLEVAKTKIESRQETQIKTLTSHDVTGAMLQGVVQSYFALNDAQDKIAGTQAKVTKLPYMSFGTFSTQVQGVYSWGVLRQAKLSGMMMDIDRLSATSVEHDNNIQNWVNFNASQGSRMSANEHLVPEQFFNDPNATTRTVHGISAVKALQVAASQGQKIYQIDQANINTIVPQLNHSSETISDIHNAVASGKVVTTSQAKVSINGWTGSGYIIIDPATGAGAYMIGGGLDGGAITMPPAYAWLFGIAAILILASLFLSGLGGLFLLLLGIIVLGCAFSNYTNNPKWVDRATTLSLFLLGGLGLFLESGAVAFWVLTGLLGASIYEVQLGTQCT</sequence>
<evidence type="ECO:0000313" key="5">
    <source>
        <dbReference type="EMBL" id="ONG40516.1"/>
    </source>
</evidence>
<dbReference type="InterPro" id="IPR002931">
    <property type="entry name" value="Transglutaminase-like"/>
</dbReference>
<feature type="signal peptide" evidence="3">
    <location>
        <begin position="1"/>
        <end position="38"/>
    </location>
</feature>
<feature type="domain" description="Transglutaminase-like" evidence="4">
    <location>
        <begin position="338"/>
        <end position="484"/>
    </location>
</feature>